<dbReference type="SUPFAM" id="SSF50129">
    <property type="entry name" value="GroES-like"/>
    <property type="match status" value="1"/>
</dbReference>
<dbReference type="PANTHER" id="PTHR48106">
    <property type="entry name" value="QUINONE OXIDOREDUCTASE PIG3-RELATED"/>
    <property type="match status" value="1"/>
</dbReference>
<keyword evidence="1" id="KW-0521">NADP</keyword>
<dbReference type="InterPro" id="IPR014189">
    <property type="entry name" value="Quinone_OxRdtase_PIG3"/>
</dbReference>
<dbReference type="InterPro" id="IPR013149">
    <property type="entry name" value="ADH-like_C"/>
</dbReference>
<dbReference type="Pfam" id="PF00107">
    <property type="entry name" value="ADH_zinc_N"/>
    <property type="match status" value="1"/>
</dbReference>
<dbReference type="InterPro" id="IPR013154">
    <property type="entry name" value="ADH-like_N"/>
</dbReference>
<dbReference type="SMART" id="SM00829">
    <property type="entry name" value="PKS_ER"/>
    <property type="match status" value="1"/>
</dbReference>
<keyword evidence="5" id="KW-1185">Reference proteome</keyword>
<feature type="domain" description="Enoyl reductase (ER)" evidence="3">
    <location>
        <begin position="12"/>
        <end position="325"/>
    </location>
</feature>
<dbReference type="PANTHER" id="PTHR48106:SF8">
    <property type="entry name" value="OS02G0805600 PROTEIN"/>
    <property type="match status" value="1"/>
</dbReference>
<evidence type="ECO:0000313" key="5">
    <source>
        <dbReference type="Proteomes" id="UP000528457"/>
    </source>
</evidence>
<sequence length="328" mass="34939">MSVWGIGLTEAGAAENMVWQEIGEVVPKPGEVLIQVAYAGVNRPDVFQRMGLYPPPPGASPIMGLEVSGEIIALGDGVSDWQVGDKVCALCNGGAYAQQVVVPAGQCLPIPEGLGMAEAAALPETCFTVWTNVFDRGRLQAGERFLVHGGASGIGTTAIQMAKAMGAEVYATVGSEAKQKACLELGAEQVWNYQQDDFETASFEASGGNGVDVILDMVGGDYIQKNLKMAAKDGRIVSIAFLRGAKTEVDFRAMMIKRLTLTGSTLRPQSDEEKSAIAQNLQKHIWPLISAGKFRPKMAAEFSIKDVADAHKLMESHDLIGKIVLALD</sequence>
<reference evidence="4 5" key="1">
    <citation type="submission" date="2020-08" db="EMBL/GenBank/DDBJ databases">
        <title>Genomic Encyclopedia of Type Strains, Phase IV (KMG-IV): sequencing the most valuable type-strain genomes for metagenomic binning, comparative biology and taxonomic classification.</title>
        <authorList>
            <person name="Goeker M."/>
        </authorList>
    </citation>
    <scope>NUCLEOTIDE SEQUENCE [LARGE SCALE GENOMIC DNA]</scope>
    <source>
        <strain evidence="4 5">DSM 22368</strain>
    </source>
</reference>
<dbReference type="AlphaFoldDB" id="A0A7X0JV97"/>
<gene>
    <name evidence="4" type="ORF">HNR48_003198</name>
</gene>
<dbReference type="Gene3D" id="3.40.50.720">
    <property type="entry name" value="NAD(P)-binding Rossmann-like Domain"/>
    <property type="match status" value="1"/>
</dbReference>
<dbReference type="GO" id="GO:0003960">
    <property type="term" value="F:quinone reductase (NADPH) activity"/>
    <property type="evidence" value="ECO:0007669"/>
    <property type="project" value="UniProtKB-EC"/>
</dbReference>
<dbReference type="EMBL" id="JACHHT010000002">
    <property type="protein sequence ID" value="MBB6522913.1"/>
    <property type="molecule type" value="Genomic_DNA"/>
</dbReference>
<organism evidence="4 5">
    <name type="scientific">Pseudoteredinibacter isoporae</name>
    <dbReference type="NCBI Taxonomy" id="570281"/>
    <lineage>
        <taxon>Bacteria</taxon>
        <taxon>Pseudomonadati</taxon>
        <taxon>Pseudomonadota</taxon>
        <taxon>Gammaproteobacteria</taxon>
        <taxon>Cellvibrionales</taxon>
        <taxon>Cellvibrionaceae</taxon>
        <taxon>Pseudoteredinibacter</taxon>
    </lineage>
</organism>
<proteinExistence type="predicted"/>
<keyword evidence="2 4" id="KW-0560">Oxidoreductase</keyword>
<dbReference type="Gene3D" id="3.90.180.10">
    <property type="entry name" value="Medium-chain alcohol dehydrogenases, catalytic domain"/>
    <property type="match status" value="1"/>
</dbReference>
<name>A0A7X0JV97_9GAMM</name>
<evidence type="ECO:0000256" key="1">
    <source>
        <dbReference type="ARBA" id="ARBA00022857"/>
    </source>
</evidence>
<dbReference type="InterPro" id="IPR011032">
    <property type="entry name" value="GroES-like_sf"/>
</dbReference>
<protein>
    <submittedName>
        <fullName evidence="4">NADPH2:quinone reductase</fullName>
        <ecNumber evidence="4">1.6.5.5</ecNumber>
    </submittedName>
</protein>
<dbReference type="CDD" id="cd05276">
    <property type="entry name" value="p53_inducible_oxidoreductase"/>
    <property type="match status" value="1"/>
</dbReference>
<evidence type="ECO:0000313" key="4">
    <source>
        <dbReference type="EMBL" id="MBB6522913.1"/>
    </source>
</evidence>
<dbReference type="RefSeq" id="WP_166844952.1">
    <property type="nucleotide sequence ID" value="NZ_JAAONY010000002.1"/>
</dbReference>
<dbReference type="Pfam" id="PF08240">
    <property type="entry name" value="ADH_N"/>
    <property type="match status" value="1"/>
</dbReference>
<evidence type="ECO:0000256" key="2">
    <source>
        <dbReference type="ARBA" id="ARBA00023002"/>
    </source>
</evidence>
<dbReference type="Proteomes" id="UP000528457">
    <property type="component" value="Unassembled WGS sequence"/>
</dbReference>
<dbReference type="InParanoid" id="A0A7X0JV97"/>
<evidence type="ECO:0000259" key="3">
    <source>
        <dbReference type="SMART" id="SM00829"/>
    </source>
</evidence>
<dbReference type="NCBIfam" id="TIGR02824">
    <property type="entry name" value="quinone_pig3"/>
    <property type="match status" value="1"/>
</dbReference>
<dbReference type="InterPro" id="IPR036291">
    <property type="entry name" value="NAD(P)-bd_dom_sf"/>
</dbReference>
<accession>A0A7X0JV97</accession>
<comment type="caution">
    <text evidence="4">The sequence shown here is derived from an EMBL/GenBank/DDBJ whole genome shotgun (WGS) entry which is preliminary data.</text>
</comment>
<dbReference type="SUPFAM" id="SSF51735">
    <property type="entry name" value="NAD(P)-binding Rossmann-fold domains"/>
    <property type="match status" value="1"/>
</dbReference>
<dbReference type="GO" id="GO:0070402">
    <property type="term" value="F:NADPH binding"/>
    <property type="evidence" value="ECO:0007669"/>
    <property type="project" value="TreeGrafter"/>
</dbReference>
<dbReference type="InterPro" id="IPR020843">
    <property type="entry name" value="ER"/>
</dbReference>
<dbReference type="EC" id="1.6.5.5" evidence="4"/>